<protein>
    <submittedName>
        <fullName evidence="1">Uncharacterized protein</fullName>
    </submittedName>
</protein>
<name>A0A6J5LYS6_9CAUD</name>
<gene>
    <name evidence="2" type="ORF">UFOVP1607_35</name>
    <name evidence="1" type="ORF">UFOVP352_27</name>
</gene>
<dbReference type="EMBL" id="LR797466">
    <property type="protein sequence ID" value="CAB4218682.1"/>
    <property type="molecule type" value="Genomic_DNA"/>
</dbReference>
<proteinExistence type="predicted"/>
<evidence type="ECO:0000313" key="1">
    <source>
        <dbReference type="EMBL" id="CAB4139695.1"/>
    </source>
</evidence>
<evidence type="ECO:0000313" key="2">
    <source>
        <dbReference type="EMBL" id="CAB4218682.1"/>
    </source>
</evidence>
<organism evidence="1">
    <name type="scientific">uncultured Caudovirales phage</name>
    <dbReference type="NCBI Taxonomy" id="2100421"/>
    <lineage>
        <taxon>Viruses</taxon>
        <taxon>Duplodnaviria</taxon>
        <taxon>Heunggongvirae</taxon>
        <taxon>Uroviricota</taxon>
        <taxon>Caudoviricetes</taxon>
        <taxon>Peduoviridae</taxon>
        <taxon>Maltschvirus</taxon>
        <taxon>Maltschvirus maltsch</taxon>
    </lineage>
</organism>
<dbReference type="EMBL" id="LR796365">
    <property type="protein sequence ID" value="CAB4139695.1"/>
    <property type="molecule type" value="Genomic_DNA"/>
</dbReference>
<sequence length="90" mass="10124">MQDEIEEKNVIEFAEENIKNAMESGLPLHKVVIAYGLAAHFFSILSADEGSGTIDECMDYAKKSFLAGLHWSSLLKGKNDFNRDLKTKHH</sequence>
<accession>A0A6J5LYS6</accession>
<reference evidence="1" key="1">
    <citation type="submission" date="2020-04" db="EMBL/GenBank/DDBJ databases">
        <authorList>
            <person name="Chiriac C."/>
            <person name="Salcher M."/>
            <person name="Ghai R."/>
            <person name="Kavagutti S V."/>
        </authorList>
    </citation>
    <scope>NUCLEOTIDE SEQUENCE</scope>
</reference>